<sequence>MAFLNNFRTVKRVETLPNDFRHLFRFNEANVHSIANHFYAEENNETRGGALSPFQKMKEFLRYIADQACENGVGEITGIHQSTASKTIAEVMNKIWQKANLWIKFPSSNEEIYETQHVYTFPAAVGLLDCTHVLIRKPSQFGDEYINRKDFVSINVQATRDAQDKFIYKCRCTMAWLYP</sequence>
<name>A0ACB9TSU8_HOLOL</name>
<organism evidence="1 2">
    <name type="scientific">Holotrichia oblita</name>
    <name type="common">Chafer beetle</name>
    <dbReference type="NCBI Taxonomy" id="644536"/>
    <lineage>
        <taxon>Eukaryota</taxon>
        <taxon>Metazoa</taxon>
        <taxon>Ecdysozoa</taxon>
        <taxon>Arthropoda</taxon>
        <taxon>Hexapoda</taxon>
        <taxon>Insecta</taxon>
        <taxon>Pterygota</taxon>
        <taxon>Neoptera</taxon>
        <taxon>Endopterygota</taxon>
        <taxon>Coleoptera</taxon>
        <taxon>Polyphaga</taxon>
        <taxon>Scarabaeiformia</taxon>
        <taxon>Scarabaeidae</taxon>
        <taxon>Melolonthinae</taxon>
        <taxon>Holotrichia</taxon>
    </lineage>
</organism>
<evidence type="ECO:0000313" key="2">
    <source>
        <dbReference type="Proteomes" id="UP001056778"/>
    </source>
</evidence>
<dbReference type="Proteomes" id="UP001056778">
    <property type="component" value="Chromosome 1"/>
</dbReference>
<protein>
    <submittedName>
        <fullName evidence="1">Uncharacterized protein</fullName>
    </submittedName>
</protein>
<proteinExistence type="predicted"/>
<comment type="caution">
    <text evidence="1">The sequence shown here is derived from an EMBL/GenBank/DDBJ whole genome shotgun (WGS) entry which is preliminary data.</text>
</comment>
<gene>
    <name evidence="1" type="ORF">MML48_1g01255</name>
</gene>
<keyword evidence="2" id="KW-1185">Reference proteome</keyword>
<dbReference type="EMBL" id="CM043015">
    <property type="protein sequence ID" value="KAI4469891.1"/>
    <property type="molecule type" value="Genomic_DNA"/>
</dbReference>
<accession>A0ACB9TSU8</accession>
<reference evidence="1" key="1">
    <citation type="submission" date="2022-04" db="EMBL/GenBank/DDBJ databases">
        <title>Chromosome-scale genome assembly of Holotrichia oblita Faldermann.</title>
        <authorList>
            <person name="Rongchong L."/>
        </authorList>
    </citation>
    <scope>NUCLEOTIDE SEQUENCE</scope>
    <source>
        <strain evidence="1">81SQS9</strain>
    </source>
</reference>
<evidence type="ECO:0000313" key="1">
    <source>
        <dbReference type="EMBL" id="KAI4469891.1"/>
    </source>
</evidence>